<dbReference type="GO" id="GO:0022857">
    <property type="term" value="F:transmembrane transporter activity"/>
    <property type="evidence" value="ECO:0007669"/>
    <property type="project" value="InterPro"/>
</dbReference>
<protein>
    <recommendedName>
        <fullName evidence="6">Major facilitator superfamily (MFS) profile domain-containing protein</fullName>
    </recommendedName>
</protein>
<sequence length="558" mass="61359">MAQSHETVPNTITMAQSHETVPNSTITMAQSHENISSKITESHDAAGIVGSVLEIDKSHDVITTSFEEMLEQSLQGFGWAIFFQVILIALSSFFDSGQAFISIYTDGIPTWHCTNNASTTCNSKQSADICKLHTSEWAWDEIPSKTIVSEWGLQCSNTFLRGLPASSHFAGTILGLFVLASLADSCLGRKKLLLYSCLTMSVTGTITILSNSVWIYSLLRFIAGFCRAAMATSGIILLSEVVGKKWRGRVGTLLFFYFMLGMLFLPAIAYINRRASWRHIYFYVSVPSLVYCLVLFLFAIESPRWLFVQGRGEEAIKVVKKISPLKDITMLMSLDSLSGYQRPGASSSTANIFSSIKDLFSRKWSCQRMLSLMIVSFGTGLAFYGVALGIGNLNFDIYLTGIFNGLLDIPVVFLSYFLIEKCTRKTSLLILCLASGVSSVMIAVVGEKLKMIQITLSLATFLCGDTALNLILVYSVEMFPTSVRNFAASLARQAVTFGAVLGSLLNSLGSKNPYLSYGVFGLIVFCCGFFVLILPETRGTSLCDTMDEQERKENIVHS</sequence>
<dbReference type="Pfam" id="PF00083">
    <property type="entry name" value="Sugar_tr"/>
    <property type="match status" value="1"/>
</dbReference>
<evidence type="ECO:0000256" key="1">
    <source>
        <dbReference type="ARBA" id="ARBA00004141"/>
    </source>
</evidence>
<feature type="transmembrane region" description="Helical" evidence="5">
    <location>
        <begin position="215"/>
        <end position="238"/>
    </location>
</feature>
<accession>A0AA39SJP8</accession>
<dbReference type="InterPro" id="IPR020846">
    <property type="entry name" value="MFS_dom"/>
</dbReference>
<name>A0AA39SJP8_ACESA</name>
<evidence type="ECO:0000259" key="6">
    <source>
        <dbReference type="PROSITE" id="PS50850"/>
    </source>
</evidence>
<dbReference type="Proteomes" id="UP001168877">
    <property type="component" value="Unassembled WGS sequence"/>
</dbReference>
<feature type="transmembrane region" description="Helical" evidence="5">
    <location>
        <begin position="280"/>
        <end position="300"/>
    </location>
</feature>
<keyword evidence="3 5" id="KW-1133">Transmembrane helix</keyword>
<feature type="transmembrane region" description="Helical" evidence="5">
    <location>
        <begin position="397"/>
        <end position="419"/>
    </location>
</feature>
<comment type="caution">
    <text evidence="7">The sequence shown here is derived from an EMBL/GenBank/DDBJ whole genome shotgun (WGS) entry which is preliminary data.</text>
</comment>
<evidence type="ECO:0000256" key="2">
    <source>
        <dbReference type="ARBA" id="ARBA00022692"/>
    </source>
</evidence>
<feature type="domain" description="Major facilitator superfamily (MFS) profile" evidence="6">
    <location>
        <begin position="84"/>
        <end position="538"/>
    </location>
</feature>
<feature type="transmembrane region" description="Helical" evidence="5">
    <location>
        <begin position="192"/>
        <end position="209"/>
    </location>
</feature>
<dbReference type="InterPro" id="IPR005828">
    <property type="entry name" value="MFS_sugar_transport-like"/>
</dbReference>
<reference evidence="7" key="1">
    <citation type="journal article" date="2022" name="Plant J.">
        <title>Strategies of tolerance reflected in two North American maple genomes.</title>
        <authorList>
            <person name="McEvoy S.L."/>
            <person name="Sezen U.U."/>
            <person name="Trouern-Trend A."/>
            <person name="McMahon S.M."/>
            <person name="Schaberg P.G."/>
            <person name="Yang J."/>
            <person name="Wegrzyn J.L."/>
            <person name="Swenson N.G."/>
        </authorList>
    </citation>
    <scope>NUCLEOTIDE SEQUENCE</scope>
    <source>
        <strain evidence="7">NS2018</strain>
    </source>
</reference>
<dbReference type="GO" id="GO:0016020">
    <property type="term" value="C:membrane"/>
    <property type="evidence" value="ECO:0007669"/>
    <property type="project" value="UniProtKB-SubCell"/>
</dbReference>
<organism evidence="7 8">
    <name type="scientific">Acer saccharum</name>
    <name type="common">Sugar maple</name>
    <dbReference type="NCBI Taxonomy" id="4024"/>
    <lineage>
        <taxon>Eukaryota</taxon>
        <taxon>Viridiplantae</taxon>
        <taxon>Streptophyta</taxon>
        <taxon>Embryophyta</taxon>
        <taxon>Tracheophyta</taxon>
        <taxon>Spermatophyta</taxon>
        <taxon>Magnoliopsida</taxon>
        <taxon>eudicotyledons</taxon>
        <taxon>Gunneridae</taxon>
        <taxon>Pentapetalae</taxon>
        <taxon>rosids</taxon>
        <taxon>malvids</taxon>
        <taxon>Sapindales</taxon>
        <taxon>Sapindaceae</taxon>
        <taxon>Hippocastanoideae</taxon>
        <taxon>Acereae</taxon>
        <taxon>Acer</taxon>
    </lineage>
</organism>
<evidence type="ECO:0000313" key="7">
    <source>
        <dbReference type="EMBL" id="KAK0592789.1"/>
    </source>
</evidence>
<feature type="transmembrane region" description="Helical" evidence="5">
    <location>
        <begin position="159"/>
        <end position="180"/>
    </location>
</feature>
<comment type="subcellular location">
    <subcellularLocation>
        <location evidence="1">Membrane</location>
        <topology evidence="1">Multi-pass membrane protein</topology>
    </subcellularLocation>
</comment>
<keyword evidence="8" id="KW-1185">Reference proteome</keyword>
<feature type="transmembrane region" description="Helical" evidence="5">
    <location>
        <begin position="76"/>
        <end position="94"/>
    </location>
</feature>
<keyword evidence="2 5" id="KW-0812">Transmembrane</keyword>
<feature type="transmembrane region" description="Helical" evidence="5">
    <location>
        <begin position="514"/>
        <end position="534"/>
    </location>
</feature>
<gene>
    <name evidence="7" type="ORF">LWI29_025426</name>
</gene>
<dbReference type="PROSITE" id="PS50850">
    <property type="entry name" value="MFS"/>
    <property type="match status" value="1"/>
</dbReference>
<feature type="transmembrane region" description="Helical" evidence="5">
    <location>
        <begin position="486"/>
        <end position="508"/>
    </location>
</feature>
<keyword evidence="4 5" id="KW-0472">Membrane</keyword>
<dbReference type="PANTHER" id="PTHR24064">
    <property type="entry name" value="SOLUTE CARRIER FAMILY 22 MEMBER"/>
    <property type="match status" value="1"/>
</dbReference>
<dbReference type="InterPro" id="IPR036259">
    <property type="entry name" value="MFS_trans_sf"/>
</dbReference>
<evidence type="ECO:0000256" key="5">
    <source>
        <dbReference type="SAM" id="Phobius"/>
    </source>
</evidence>
<dbReference type="Gene3D" id="1.20.1250.20">
    <property type="entry name" value="MFS general substrate transporter like domains"/>
    <property type="match status" value="1"/>
</dbReference>
<feature type="transmembrane region" description="Helical" evidence="5">
    <location>
        <begin position="250"/>
        <end position="268"/>
    </location>
</feature>
<dbReference type="EMBL" id="JAUESC010000380">
    <property type="protein sequence ID" value="KAK0592789.1"/>
    <property type="molecule type" value="Genomic_DNA"/>
</dbReference>
<dbReference type="AlphaFoldDB" id="A0AA39SJP8"/>
<feature type="transmembrane region" description="Helical" evidence="5">
    <location>
        <begin position="370"/>
        <end position="391"/>
    </location>
</feature>
<feature type="transmembrane region" description="Helical" evidence="5">
    <location>
        <begin position="451"/>
        <end position="474"/>
    </location>
</feature>
<evidence type="ECO:0000313" key="8">
    <source>
        <dbReference type="Proteomes" id="UP001168877"/>
    </source>
</evidence>
<reference evidence="7" key="2">
    <citation type="submission" date="2023-06" db="EMBL/GenBank/DDBJ databases">
        <authorList>
            <person name="Swenson N.G."/>
            <person name="Wegrzyn J.L."/>
            <person name="Mcevoy S.L."/>
        </authorList>
    </citation>
    <scope>NUCLEOTIDE SEQUENCE</scope>
    <source>
        <strain evidence="7">NS2018</strain>
        <tissue evidence="7">Leaf</tissue>
    </source>
</reference>
<proteinExistence type="predicted"/>
<feature type="transmembrane region" description="Helical" evidence="5">
    <location>
        <begin position="426"/>
        <end position="445"/>
    </location>
</feature>
<evidence type="ECO:0000256" key="4">
    <source>
        <dbReference type="ARBA" id="ARBA00023136"/>
    </source>
</evidence>
<evidence type="ECO:0000256" key="3">
    <source>
        <dbReference type="ARBA" id="ARBA00022989"/>
    </source>
</evidence>
<dbReference type="SUPFAM" id="SSF103473">
    <property type="entry name" value="MFS general substrate transporter"/>
    <property type="match status" value="1"/>
</dbReference>